<comment type="caution">
    <text evidence="2">The sequence shown here is derived from an EMBL/GenBank/DDBJ whole genome shotgun (WGS) entry which is preliminary data.</text>
</comment>
<evidence type="ECO:0000259" key="1">
    <source>
        <dbReference type="Pfam" id="PF00326"/>
    </source>
</evidence>
<dbReference type="AlphaFoldDB" id="A0A9P7Z1R4"/>
<name>A0A9P7Z1R4_9HELO</name>
<proteinExistence type="predicted"/>
<dbReference type="Proteomes" id="UP000887226">
    <property type="component" value="Unassembled WGS sequence"/>
</dbReference>
<dbReference type="EMBL" id="MU253960">
    <property type="protein sequence ID" value="KAG9243671.1"/>
    <property type="molecule type" value="Genomic_DNA"/>
</dbReference>
<dbReference type="GO" id="GO:0006508">
    <property type="term" value="P:proteolysis"/>
    <property type="evidence" value="ECO:0007669"/>
    <property type="project" value="InterPro"/>
</dbReference>
<dbReference type="InterPro" id="IPR029058">
    <property type="entry name" value="AB_hydrolase_fold"/>
</dbReference>
<organism evidence="2 3">
    <name type="scientific">Calycina marina</name>
    <dbReference type="NCBI Taxonomy" id="1763456"/>
    <lineage>
        <taxon>Eukaryota</taxon>
        <taxon>Fungi</taxon>
        <taxon>Dikarya</taxon>
        <taxon>Ascomycota</taxon>
        <taxon>Pezizomycotina</taxon>
        <taxon>Leotiomycetes</taxon>
        <taxon>Helotiales</taxon>
        <taxon>Pezizellaceae</taxon>
        <taxon>Calycina</taxon>
    </lineage>
</organism>
<protein>
    <submittedName>
        <fullName evidence="2">Alpha/Beta hydrolase protein</fullName>
    </submittedName>
</protein>
<sequence length="267" mass="29418">MGWRMNAMKRGGFSSKTATEIPVEVVSISALRRISDSSVVLLGATPIALQALYQLDLFTATALPQRTLKALCFSRKTCISQLIISKPKLLSLPRTRGTLKGFAHAIDNAPHNIHFSAPTSTLPPLTLYIHGGLVANRTIGLVLETQFWTSCRYEYCKVTYAGLIGHGRAYRELLNANWGIVDVDDAIFCEDYLVKEGLVDGTRIRITGGSAGGVHGSCSTCIISFRLPRGFFIFGVANLKTFAEVRHKHEMRFPNSLFWPPSATEEQ</sequence>
<dbReference type="Pfam" id="PF00326">
    <property type="entry name" value="Peptidase_S9"/>
    <property type="match status" value="1"/>
</dbReference>
<dbReference type="Gene3D" id="3.40.50.1820">
    <property type="entry name" value="alpha/beta hydrolase"/>
    <property type="match status" value="1"/>
</dbReference>
<evidence type="ECO:0000313" key="3">
    <source>
        <dbReference type="Proteomes" id="UP000887226"/>
    </source>
</evidence>
<gene>
    <name evidence="2" type="ORF">BJ878DRAFT_576380</name>
</gene>
<dbReference type="PANTHER" id="PTHR43056:SF5">
    <property type="entry name" value="PEPTIDASE S9 PROLYL OLIGOPEPTIDASE CATALYTIC DOMAIN-CONTAINING PROTEIN"/>
    <property type="match status" value="1"/>
</dbReference>
<keyword evidence="3" id="KW-1185">Reference proteome</keyword>
<evidence type="ECO:0000313" key="2">
    <source>
        <dbReference type="EMBL" id="KAG9243671.1"/>
    </source>
</evidence>
<reference evidence="2" key="1">
    <citation type="journal article" date="2021" name="IMA Fungus">
        <title>Genomic characterization of three marine fungi, including Emericellopsis atlantica sp. nov. with signatures of a generalist lifestyle and marine biomass degradation.</title>
        <authorList>
            <person name="Hagestad O.C."/>
            <person name="Hou L."/>
            <person name="Andersen J.H."/>
            <person name="Hansen E.H."/>
            <person name="Altermark B."/>
            <person name="Li C."/>
            <person name="Kuhnert E."/>
            <person name="Cox R.J."/>
            <person name="Crous P.W."/>
            <person name="Spatafora J.W."/>
            <person name="Lail K."/>
            <person name="Amirebrahimi M."/>
            <person name="Lipzen A."/>
            <person name="Pangilinan J."/>
            <person name="Andreopoulos W."/>
            <person name="Hayes R.D."/>
            <person name="Ng V."/>
            <person name="Grigoriev I.V."/>
            <person name="Jackson S.A."/>
            <person name="Sutton T.D.S."/>
            <person name="Dobson A.D.W."/>
            <person name="Rama T."/>
        </authorList>
    </citation>
    <scope>NUCLEOTIDE SEQUENCE</scope>
    <source>
        <strain evidence="2">TRa3180A</strain>
    </source>
</reference>
<dbReference type="InterPro" id="IPR050585">
    <property type="entry name" value="Xaa-Pro_dipeptidyl-ppase/CocE"/>
</dbReference>
<dbReference type="OrthoDB" id="43744at2759"/>
<feature type="domain" description="Peptidase S9 prolyl oligopeptidase catalytic" evidence="1">
    <location>
        <begin position="144"/>
        <end position="214"/>
    </location>
</feature>
<dbReference type="GO" id="GO:0008236">
    <property type="term" value="F:serine-type peptidase activity"/>
    <property type="evidence" value="ECO:0007669"/>
    <property type="project" value="InterPro"/>
</dbReference>
<dbReference type="InterPro" id="IPR001375">
    <property type="entry name" value="Peptidase_S9_cat"/>
</dbReference>
<accession>A0A9P7Z1R4</accession>
<keyword evidence="2" id="KW-0378">Hydrolase</keyword>
<dbReference type="SUPFAM" id="SSF53474">
    <property type="entry name" value="alpha/beta-Hydrolases"/>
    <property type="match status" value="1"/>
</dbReference>
<dbReference type="PANTHER" id="PTHR43056">
    <property type="entry name" value="PEPTIDASE S9 PROLYL OLIGOPEPTIDASE"/>
    <property type="match status" value="1"/>
</dbReference>